<keyword evidence="1" id="KW-0732">Signal</keyword>
<evidence type="ECO:0000313" key="2">
    <source>
        <dbReference type="EMBL" id="PHN05125.1"/>
    </source>
</evidence>
<evidence type="ECO:0008006" key="4">
    <source>
        <dbReference type="Google" id="ProtNLM"/>
    </source>
</evidence>
<keyword evidence="3" id="KW-1185">Reference proteome</keyword>
<sequence length="145" mass="17535">MYKSIWMPVFVMLLATTLSAQSGNTTDQPYIVENYYRIKWGHQDEFLELYKKNHYPIVKKVQELGYITKVEMEKPPFHSQEADRWDFRIRFVFKDLESAYNMAIWKEISQSIYPDQEQLKQEEQKRFELLLAHWDVVLTAFSLEE</sequence>
<feature type="chain" id="PRO_5013402037" description="EthD domain-containing protein" evidence="1">
    <location>
        <begin position="21"/>
        <end position="145"/>
    </location>
</feature>
<organism evidence="2 3">
    <name type="scientific">Flavilitoribacter nigricans (strain ATCC 23147 / DSM 23189 / NBRC 102662 / NCIMB 1420 / SS-2)</name>
    <name type="common">Lewinella nigricans</name>
    <dbReference type="NCBI Taxonomy" id="1122177"/>
    <lineage>
        <taxon>Bacteria</taxon>
        <taxon>Pseudomonadati</taxon>
        <taxon>Bacteroidota</taxon>
        <taxon>Saprospiria</taxon>
        <taxon>Saprospirales</taxon>
        <taxon>Lewinellaceae</taxon>
        <taxon>Flavilitoribacter</taxon>
    </lineage>
</organism>
<name>A0A2D0N9G6_FLAN2</name>
<dbReference type="AlphaFoldDB" id="A0A2D0N9G6"/>
<dbReference type="RefSeq" id="WP_099151672.1">
    <property type="nucleotide sequence ID" value="NZ_PDUD01000023.1"/>
</dbReference>
<dbReference type="EMBL" id="PDUD01000023">
    <property type="protein sequence ID" value="PHN05125.1"/>
    <property type="molecule type" value="Genomic_DNA"/>
</dbReference>
<reference evidence="2 3" key="1">
    <citation type="submission" date="2017-10" db="EMBL/GenBank/DDBJ databases">
        <title>The draft genome sequence of Lewinella nigricans NBRC 102662.</title>
        <authorList>
            <person name="Wang K."/>
        </authorList>
    </citation>
    <scope>NUCLEOTIDE SEQUENCE [LARGE SCALE GENOMIC DNA]</scope>
    <source>
        <strain evidence="2 3">NBRC 102662</strain>
    </source>
</reference>
<comment type="caution">
    <text evidence="2">The sequence shown here is derived from an EMBL/GenBank/DDBJ whole genome shotgun (WGS) entry which is preliminary data.</text>
</comment>
<evidence type="ECO:0000256" key="1">
    <source>
        <dbReference type="SAM" id="SignalP"/>
    </source>
</evidence>
<dbReference type="Proteomes" id="UP000223913">
    <property type="component" value="Unassembled WGS sequence"/>
</dbReference>
<accession>A0A2D0N9G6</accession>
<gene>
    <name evidence="2" type="ORF">CRP01_19075</name>
</gene>
<proteinExistence type="predicted"/>
<protein>
    <recommendedName>
        <fullName evidence="4">EthD domain-containing protein</fullName>
    </recommendedName>
</protein>
<feature type="signal peptide" evidence="1">
    <location>
        <begin position="1"/>
        <end position="20"/>
    </location>
</feature>
<dbReference type="OrthoDB" id="980892at2"/>
<evidence type="ECO:0000313" key="3">
    <source>
        <dbReference type="Proteomes" id="UP000223913"/>
    </source>
</evidence>